<feature type="transmembrane region" description="Helical" evidence="1">
    <location>
        <begin position="150"/>
        <end position="168"/>
    </location>
</feature>
<reference evidence="2" key="1">
    <citation type="journal article" date="2005" name="Int. J. Syst. Evol. Microbiol.">
        <title>Methanofollis formosanus sp. nov., isolated from a fish pond.</title>
        <authorList>
            <person name="Wu S.Y."/>
            <person name="Chen S.C."/>
            <person name="Lai M.C."/>
        </authorList>
    </citation>
    <scope>NUCLEOTIDE SEQUENCE</scope>
    <source>
        <strain evidence="2">ML15</strain>
    </source>
</reference>
<keyword evidence="3" id="KW-1185">Reference proteome</keyword>
<dbReference type="KEGG" id="mfk:E2N92_05060"/>
<accession>A0A8G1EGE6</accession>
<proteinExistence type="predicted"/>
<feature type="transmembrane region" description="Helical" evidence="1">
    <location>
        <begin position="125"/>
        <end position="144"/>
    </location>
</feature>
<feature type="transmembrane region" description="Helical" evidence="1">
    <location>
        <begin position="92"/>
        <end position="113"/>
    </location>
</feature>
<dbReference type="OrthoDB" id="300006at2157"/>
<dbReference type="SUPFAM" id="SSF52540">
    <property type="entry name" value="P-loop containing nucleoside triphosphate hydrolases"/>
    <property type="match status" value="1"/>
</dbReference>
<name>A0A8G1EGE6_9EURY</name>
<feature type="transmembrane region" description="Helical" evidence="1">
    <location>
        <begin position="41"/>
        <end position="62"/>
    </location>
</feature>
<keyword evidence="1" id="KW-0812">Transmembrane</keyword>
<feature type="transmembrane region" description="Helical" evidence="1">
    <location>
        <begin position="69"/>
        <end position="86"/>
    </location>
</feature>
<evidence type="ECO:0000313" key="2">
    <source>
        <dbReference type="EMBL" id="QYZ78842.1"/>
    </source>
</evidence>
<dbReference type="InterPro" id="IPR027417">
    <property type="entry name" value="P-loop_NTPase"/>
</dbReference>
<organism evidence="2 3">
    <name type="scientific">Methanofollis formosanus</name>
    <dbReference type="NCBI Taxonomy" id="299308"/>
    <lineage>
        <taxon>Archaea</taxon>
        <taxon>Methanobacteriati</taxon>
        <taxon>Methanobacteriota</taxon>
        <taxon>Stenosarchaea group</taxon>
        <taxon>Methanomicrobia</taxon>
        <taxon>Methanomicrobiales</taxon>
        <taxon>Methanomicrobiaceae</taxon>
        <taxon>Methanofollis</taxon>
    </lineage>
</organism>
<dbReference type="Proteomes" id="UP000826709">
    <property type="component" value="Chromosome"/>
</dbReference>
<sequence>MRVHNREWLMREGGVVVLVLALSVLLLRTAPEVITGPIPSWSGVPAAFCLGFLVPGALALLLEERTRPGGATLLALTVPLFSFSFLHSPAPASVALLAGLGTGAAVAIGTFWKNRADILSWTARFVVKLFSVTLAVVIILLLVSAPVLSLGGGLAVLLALTLLVLWSVRRVRRTETFILGPKGSGKTLLLLAMYSHLVREFSGQREEVIFAGDEEQMRIEHLLSDLEDGTLPPPTEETGLAVYRLSGRRFQVAPVRTAFIDYAGKYAAPLSRAAYADALKRIAAAVGAEPRRVEAKIRRFEYLQHLKEDHAAVVAGEMDALVPVCVHRHLETAGKVLFLIDGDHIVGFHQDGRRALTHLFGQYSRVMEALGDDRVYGFVVTKTDRIRDLAEVDDASEGAERIEREIYQQLIQISTFNEIHNRALSVPVYFLAVSTDATLRPAGAGEGNGREEVLRQLYPWRIGELARFGF</sequence>
<keyword evidence="1" id="KW-1133">Transmembrane helix</keyword>
<evidence type="ECO:0000313" key="3">
    <source>
        <dbReference type="Proteomes" id="UP000826709"/>
    </source>
</evidence>
<keyword evidence="1" id="KW-0472">Membrane</keyword>
<protein>
    <submittedName>
        <fullName evidence="2">Uncharacterized protein</fullName>
    </submittedName>
</protein>
<dbReference type="RefSeq" id="WP_220682611.1">
    <property type="nucleotide sequence ID" value="NZ_CP037968.1"/>
</dbReference>
<reference evidence="2" key="2">
    <citation type="submission" date="2019-03" db="EMBL/GenBank/DDBJ databases">
        <authorList>
            <person name="Chen S.-C."/>
            <person name="Wu S.-Y."/>
            <person name="Lai M.-C."/>
        </authorList>
    </citation>
    <scope>NUCLEOTIDE SEQUENCE</scope>
    <source>
        <strain evidence="2">ML15</strain>
    </source>
</reference>
<evidence type="ECO:0000256" key="1">
    <source>
        <dbReference type="SAM" id="Phobius"/>
    </source>
</evidence>
<gene>
    <name evidence="2" type="ORF">E2N92_05060</name>
</gene>
<dbReference type="AlphaFoldDB" id="A0A8G1EGE6"/>
<dbReference type="EMBL" id="CP037968">
    <property type="protein sequence ID" value="QYZ78842.1"/>
    <property type="molecule type" value="Genomic_DNA"/>
</dbReference>